<accession>A0ABD5ZPI8</accession>
<feature type="transmembrane region" description="Helical" evidence="1">
    <location>
        <begin position="143"/>
        <end position="162"/>
    </location>
</feature>
<dbReference type="AlphaFoldDB" id="A0ABD5ZPI8"/>
<dbReference type="Proteomes" id="UP001596398">
    <property type="component" value="Unassembled WGS sequence"/>
</dbReference>
<evidence type="ECO:0000313" key="2">
    <source>
        <dbReference type="EMBL" id="MFC7235313.1"/>
    </source>
</evidence>
<keyword evidence="1" id="KW-0472">Membrane</keyword>
<evidence type="ECO:0000256" key="1">
    <source>
        <dbReference type="SAM" id="Phobius"/>
    </source>
</evidence>
<keyword evidence="3" id="KW-1185">Reference proteome</keyword>
<reference evidence="2 3" key="1">
    <citation type="journal article" date="2019" name="Int. J. Syst. Evol. Microbiol.">
        <title>The Global Catalogue of Microorganisms (GCM) 10K type strain sequencing project: providing services to taxonomists for standard genome sequencing and annotation.</title>
        <authorList>
            <consortium name="The Broad Institute Genomics Platform"/>
            <consortium name="The Broad Institute Genome Sequencing Center for Infectious Disease"/>
            <person name="Wu L."/>
            <person name="Ma J."/>
        </authorList>
    </citation>
    <scope>NUCLEOTIDE SEQUENCE [LARGE SCALE GENOMIC DNA]</scope>
    <source>
        <strain evidence="2 3">DT85</strain>
    </source>
</reference>
<protein>
    <submittedName>
        <fullName evidence="2">Uncharacterized protein</fullName>
    </submittedName>
</protein>
<feature type="transmembrane region" description="Helical" evidence="1">
    <location>
        <begin position="119"/>
        <end position="137"/>
    </location>
</feature>
<name>A0ABD5ZPI8_9EURY</name>
<keyword evidence="1" id="KW-0812">Transmembrane</keyword>
<sequence length="180" mass="18182">MEQSYREVARERVRTPQAYLAPVVAALVVWLAVVASNVVYVAGGVLLLATVVAVSVDGVSPQVVEERLYPGVAATLLGLGAVAAVTGPTDGYVAAGAVAATVGTGLLLDAAAGEQLRSGVMLFVATVAALGGAYFVVLRGLVVPGGVLFLVAAGALGRSGVLTREKLEDDERHADAIEGE</sequence>
<gene>
    <name evidence="2" type="ORF">ACFQJ4_08315</name>
</gene>
<comment type="caution">
    <text evidence="2">The sequence shown here is derived from an EMBL/GenBank/DDBJ whole genome shotgun (WGS) entry which is preliminary data.</text>
</comment>
<keyword evidence="1" id="KW-1133">Transmembrane helix</keyword>
<dbReference type="RefSeq" id="WP_276233443.1">
    <property type="nucleotide sequence ID" value="NZ_CP119802.1"/>
</dbReference>
<evidence type="ECO:0000313" key="3">
    <source>
        <dbReference type="Proteomes" id="UP001596398"/>
    </source>
</evidence>
<dbReference type="EMBL" id="JBHTAP010000001">
    <property type="protein sequence ID" value="MFC7235313.1"/>
    <property type="molecule type" value="Genomic_DNA"/>
</dbReference>
<dbReference type="GeneID" id="79267005"/>
<feature type="transmembrane region" description="Helical" evidence="1">
    <location>
        <begin position="16"/>
        <end position="33"/>
    </location>
</feature>
<organism evidence="2 3">
    <name type="scientific">Halosegnis marinus</name>
    <dbReference type="NCBI Taxonomy" id="3034023"/>
    <lineage>
        <taxon>Archaea</taxon>
        <taxon>Methanobacteriati</taxon>
        <taxon>Methanobacteriota</taxon>
        <taxon>Stenosarchaea group</taxon>
        <taxon>Halobacteria</taxon>
        <taxon>Halobacteriales</taxon>
        <taxon>Natronomonadaceae</taxon>
        <taxon>Halosegnis</taxon>
    </lineage>
</organism>
<feature type="transmembrane region" description="Helical" evidence="1">
    <location>
        <begin position="92"/>
        <end position="112"/>
    </location>
</feature>
<feature type="transmembrane region" description="Helical" evidence="1">
    <location>
        <begin position="68"/>
        <end position="86"/>
    </location>
</feature>
<proteinExistence type="predicted"/>